<dbReference type="PANTHER" id="PTHR30537:SF72">
    <property type="entry name" value="LYSR FAMILY TRANSCRIPTIONAL REGULATOR"/>
    <property type="match status" value="1"/>
</dbReference>
<keyword evidence="3" id="KW-0805">Transcription regulation</keyword>
<keyword evidence="5" id="KW-0804">Transcription</keyword>
<dbReference type="EMBL" id="LUUB01000079">
    <property type="protein sequence ID" value="OAF05761.1"/>
    <property type="molecule type" value="Genomic_DNA"/>
</dbReference>
<organism evidence="7 8">
    <name type="scientific">Bradyrhizobium centrolobii</name>
    <dbReference type="NCBI Taxonomy" id="1505087"/>
    <lineage>
        <taxon>Bacteria</taxon>
        <taxon>Pseudomonadati</taxon>
        <taxon>Pseudomonadota</taxon>
        <taxon>Alphaproteobacteria</taxon>
        <taxon>Hyphomicrobiales</taxon>
        <taxon>Nitrobacteraceae</taxon>
        <taxon>Bradyrhizobium</taxon>
    </lineage>
</organism>
<dbReference type="GO" id="GO:0006351">
    <property type="term" value="P:DNA-templated transcription"/>
    <property type="evidence" value="ECO:0007669"/>
    <property type="project" value="TreeGrafter"/>
</dbReference>
<dbReference type="FunFam" id="1.10.10.10:FF:000001">
    <property type="entry name" value="LysR family transcriptional regulator"/>
    <property type="match status" value="1"/>
</dbReference>
<evidence type="ECO:0000256" key="2">
    <source>
        <dbReference type="ARBA" id="ARBA00009437"/>
    </source>
</evidence>
<dbReference type="OrthoDB" id="9812435at2"/>
<evidence type="ECO:0000256" key="3">
    <source>
        <dbReference type="ARBA" id="ARBA00023015"/>
    </source>
</evidence>
<keyword evidence="4" id="KW-0238">DNA-binding</keyword>
<comment type="similarity">
    <text evidence="2">Belongs to the LysR transcriptional regulatory family.</text>
</comment>
<feature type="domain" description="HTH lysR-type" evidence="6">
    <location>
        <begin position="1"/>
        <end position="59"/>
    </location>
</feature>
<sequence length="295" mass="32020">MQSLPSLETFVTVAETLSFAAAARKLGLSPSATGKAIAALETQLGVRLFNRTTRHVSLTAEGELLLGRARRLQEEWNETVTLLSASAGVPQGLLRISLPTVGYRFLAPHLAEFTRAHPKIRLDLDFDDRIRDVVAEGFDLAIRSGVLPDSGLMSRKLGSFRFVLCAAPSYLTEFGEPSDCAALFNQRLIRFRHPGTDVMQSWLFANGTQAVVEETTPFVVCSNMEAVCAAAVAGLGLAWAPDFLIRDALDAGQLRIVLDAEAVQGAFWLVWPSGKFSSPRLRAFLDFAAGRLLAA</sequence>
<dbReference type="Pfam" id="PF03466">
    <property type="entry name" value="LysR_substrate"/>
    <property type="match status" value="1"/>
</dbReference>
<gene>
    <name evidence="7" type="ORF">AYJ54_02385</name>
</gene>
<dbReference type="STRING" id="1505087.AYJ54_02385"/>
<dbReference type="SUPFAM" id="SSF46785">
    <property type="entry name" value="Winged helix' DNA-binding domain"/>
    <property type="match status" value="1"/>
</dbReference>
<accession>A0A176YGK0</accession>
<dbReference type="Gene3D" id="1.10.10.10">
    <property type="entry name" value="Winged helix-like DNA-binding domain superfamily/Winged helix DNA-binding domain"/>
    <property type="match status" value="1"/>
</dbReference>
<evidence type="ECO:0000313" key="8">
    <source>
        <dbReference type="Proteomes" id="UP000076959"/>
    </source>
</evidence>
<evidence type="ECO:0000259" key="6">
    <source>
        <dbReference type="PROSITE" id="PS50931"/>
    </source>
</evidence>
<dbReference type="InterPro" id="IPR005119">
    <property type="entry name" value="LysR_subst-bd"/>
</dbReference>
<dbReference type="PROSITE" id="PS50931">
    <property type="entry name" value="HTH_LYSR"/>
    <property type="match status" value="1"/>
</dbReference>
<evidence type="ECO:0000313" key="7">
    <source>
        <dbReference type="EMBL" id="OAF05761.1"/>
    </source>
</evidence>
<dbReference type="InterPro" id="IPR036390">
    <property type="entry name" value="WH_DNA-bd_sf"/>
</dbReference>
<dbReference type="Proteomes" id="UP000076959">
    <property type="component" value="Unassembled WGS sequence"/>
</dbReference>
<keyword evidence="8" id="KW-1185">Reference proteome</keyword>
<dbReference type="InterPro" id="IPR058163">
    <property type="entry name" value="LysR-type_TF_proteobact-type"/>
</dbReference>
<dbReference type="GO" id="GO:0003700">
    <property type="term" value="F:DNA-binding transcription factor activity"/>
    <property type="evidence" value="ECO:0007669"/>
    <property type="project" value="InterPro"/>
</dbReference>
<dbReference type="RefSeq" id="WP_063704077.1">
    <property type="nucleotide sequence ID" value="NZ_LUUB01000079.1"/>
</dbReference>
<protein>
    <recommendedName>
        <fullName evidence="6">HTH lysR-type domain-containing protein</fullName>
    </recommendedName>
</protein>
<evidence type="ECO:0000256" key="4">
    <source>
        <dbReference type="ARBA" id="ARBA00023125"/>
    </source>
</evidence>
<name>A0A176YGK0_9BRAD</name>
<dbReference type="GO" id="GO:0043565">
    <property type="term" value="F:sequence-specific DNA binding"/>
    <property type="evidence" value="ECO:0007669"/>
    <property type="project" value="TreeGrafter"/>
</dbReference>
<proteinExistence type="inferred from homology"/>
<dbReference type="PANTHER" id="PTHR30537">
    <property type="entry name" value="HTH-TYPE TRANSCRIPTIONAL REGULATOR"/>
    <property type="match status" value="1"/>
</dbReference>
<dbReference type="SUPFAM" id="SSF53850">
    <property type="entry name" value="Periplasmic binding protein-like II"/>
    <property type="match status" value="1"/>
</dbReference>
<reference evidence="7 8" key="1">
    <citation type="submission" date="2016-03" db="EMBL/GenBank/DDBJ databases">
        <title>Draft Genome Sequence of the Strain BR 10245 (Bradyrhizobium sp.) isolated from nodules of Centrolobium paraense.</title>
        <authorList>
            <person name="Simoes-Araujo J.L.Sr."/>
            <person name="Barauna A.C."/>
            <person name="Silva K."/>
            <person name="Zilli J.E."/>
        </authorList>
    </citation>
    <scope>NUCLEOTIDE SEQUENCE [LARGE SCALE GENOMIC DNA]</scope>
    <source>
        <strain evidence="7 8">BR 10245</strain>
    </source>
</reference>
<comment type="caution">
    <text evidence="7">The sequence shown here is derived from an EMBL/GenBank/DDBJ whole genome shotgun (WGS) entry which is preliminary data.</text>
</comment>
<comment type="function">
    <text evidence="1">NodD regulates the expression of the nodABCFE genes which encode other nodulation proteins. NodD is also a negative regulator of its own expression. Binds flavonoids as inducers.</text>
</comment>
<dbReference type="AlphaFoldDB" id="A0A176YGK0"/>
<evidence type="ECO:0000256" key="1">
    <source>
        <dbReference type="ARBA" id="ARBA00003502"/>
    </source>
</evidence>
<dbReference type="Pfam" id="PF00126">
    <property type="entry name" value="HTH_1"/>
    <property type="match status" value="1"/>
</dbReference>
<dbReference type="Gene3D" id="3.40.190.290">
    <property type="match status" value="1"/>
</dbReference>
<dbReference type="InterPro" id="IPR000847">
    <property type="entry name" value="LysR_HTH_N"/>
</dbReference>
<evidence type="ECO:0000256" key="5">
    <source>
        <dbReference type="ARBA" id="ARBA00023163"/>
    </source>
</evidence>
<dbReference type="InterPro" id="IPR036388">
    <property type="entry name" value="WH-like_DNA-bd_sf"/>
</dbReference>